<evidence type="ECO:0000256" key="5">
    <source>
        <dbReference type="SAM" id="MobiDB-lite"/>
    </source>
</evidence>
<dbReference type="InterPro" id="IPR011047">
    <property type="entry name" value="Quinoprotein_ADH-like_sf"/>
</dbReference>
<comment type="caution">
    <text evidence="8">The sequence shown here is derived from an EMBL/GenBank/DDBJ whole genome shotgun (WGS) entry which is preliminary data.</text>
</comment>
<evidence type="ECO:0000256" key="3">
    <source>
        <dbReference type="ARBA" id="ARBA00022729"/>
    </source>
</evidence>
<evidence type="ECO:0000259" key="7">
    <source>
        <dbReference type="Pfam" id="PF01011"/>
    </source>
</evidence>
<organism evidence="8 9">
    <name type="scientific">OM182 bacterium BACL3 MAG-120924-bin41</name>
    <dbReference type="NCBI Taxonomy" id="1655632"/>
    <lineage>
        <taxon>Bacteria</taxon>
        <taxon>Pseudomonadati</taxon>
        <taxon>Pseudomonadota</taxon>
        <taxon>Gammaproteobacteria</taxon>
        <taxon>OMG group</taxon>
        <taxon>OM182 clade</taxon>
    </lineage>
</organism>
<keyword evidence="6" id="KW-0812">Transmembrane</keyword>
<feature type="domain" description="Pyrrolo-quinoline quinone repeat" evidence="7">
    <location>
        <begin position="162"/>
        <end position="483"/>
    </location>
</feature>
<feature type="region of interest" description="Disordered" evidence="5">
    <location>
        <begin position="350"/>
        <end position="370"/>
    </location>
</feature>
<dbReference type="PANTHER" id="PTHR32303">
    <property type="entry name" value="QUINOPROTEIN ALCOHOL DEHYDROGENASE (CYTOCHROME C)"/>
    <property type="match status" value="1"/>
</dbReference>
<dbReference type="InterPro" id="IPR018391">
    <property type="entry name" value="PQQ_b-propeller_rpt"/>
</dbReference>
<sequence>MAPLALVTRVAHVTHVTLVTLITLITLVTHVTRLKRRLSLLTLASCLTLGITPAAAQTPDDDAAHSAGASDYALLCAGCHEGALLEAPQRSALALFSPARIVESLESGIMATQGMPLTRAKKRDVAFFLTGKRVDETASQVMTFACDSPLSNGTALDQPPLWNGWGAGINNSRHQFNETLLTPDNVSELSLDWAFAFPEATRSRSQPLVTPQAVFIGSQEGVVYALDSANGCPIWTYDAEAEVRSAVILDLDEQGKPETLLFGDFGANAHAVDAQTGELRWKTSVHEHRLATITGATAVADGILVVPVSSLEIIAASRNEYSCCSFRGAVVGLSIATGEILWTHYTTPPPQPTSKNRLGTQMQGPSGAPVWSGITIDTKRSLVYATTGENYSSPATKTSDAVIAIDLYTGERHWVRQVTTNDAWNGACSTGGFNCPEEKGPDFDFGAAALLIESKSGQDLLVVGQKSGMVYALDPDADGELLWETRAGSGGTMGGIHYGMSSDGDGLFVGVSDLPTKNPYNVGEGQPGIHRLDLASGAIEWRNLLPNVCGETKFLCFQGISAAVSSSPGLVFAGGLDGMLRAFDAESGAILWETNTVQEYGDINGVRGFGGAIEADGPVIAGGSVYITSGYEKWGEQPGNMLLVYSIKK</sequence>
<keyword evidence="6" id="KW-0472">Membrane</keyword>
<dbReference type="SUPFAM" id="SSF50998">
    <property type="entry name" value="Quinoprotein alcohol dehydrogenase-like"/>
    <property type="match status" value="1"/>
</dbReference>
<evidence type="ECO:0000256" key="6">
    <source>
        <dbReference type="SAM" id="Phobius"/>
    </source>
</evidence>
<dbReference type="InterPro" id="IPR002372">
    <property type="entry name" value="PQQ_rpt_dom"/>
</dbReference>
<reference evidence="8 9" key="1">
    <citation type="submission" date="2015-10" db="EMBL/GenBank/DDBJ databases">
        <title>Metagenome-Assembled Genomes uncover a global brackish microbiome.</title>
        <authorList>
            <person name="Hugerth L.W."/>
            <person name="Larsson J."/>
            <person name="Alneberg J."/>
            <person name="Lindh M.V."/>
            <person name="Legrand C."/>
            <person name="Pinhassi J."/>
            <person name="Andersson A.F."/>
        </authorList>
    </citation>
    <scope>NUCLEOTIDE SEQUENCE [LARGE SCALE GENOMIC DNA]</scope>
    <source>
        <strain evidence="8">BACL3 MAG-120924-bin41</strain>
    </source>
</reference>
<evidence type="ECO:0000313" key="9">
    <source>
        <dbReference type="Proteomes" id="UP000052138"/>
    </source>
</evidence>
<dbReference type="SMART" id="SM00564">
    <property type="entry name" value="PQQ"/>
    <property type="match status" value="6"/>
</dbReference>
<dbReference type="GO" id="GO:0016491">
    <property type="term" value="F:oxidoreductase activity"/>
    <property type="evidence" value="ECO:0007669"/>
    <property type="project" value="UniProtKB-KW"/>
</dbReference>
<dbReference type="GO" id="GO:0020037">
    <property type="term" value="F:heme binding"/>
    <property type="evidence" value="ECO:0007669"/>
    <property type="project" value="InterPro"/>
</dbReference>
<gene>
    <name evidence="8" type="ORF">ABS30_00625</name>
</gene>
<dbReference type="InterPro" id="IPR036909">
    <property type="entry name" value="Cyt_c-like_dom_sf"/>
</dbReference>
<comment type="cofactor">
    <cofactor evidence="1">
        <name>pyrroloquinoline quinone</name>
        <dbReference type="ChEBI" id="CHEBI:58442"/>
    </cofactor>
</comment>
<evidence type="ECO:0000313" key="8">
    <source>
        <dbReference type="EMBL" id="KRP30642.1"/>
    </source>
</evidence>
<evidence type="ECO:0000256" key="2">
    <source>
        <dbReference type="ARBA" id="ARBA00008156"/>
    </source>
</evidence>
<evidence type="ECO:0000256" key="4">
    <source>
        <dbReference type="ARBA" id="ARBA00023002"/>
    </source>
</evidence>
<dbReference type="GO" id="GO:0009055">
    <property type="term" value="F:electron transfer activity"/>
    <property type="evidence" value="ECO:0007669"/>
    <property type="project" value="InterPro"/>
</dbReference>
<dbReference type="PANTHER" id="PTHR32303:SF10">
    <property type="entry name" value="OUTER MEMBRANE PROTEIN ASSEMBLY FACTOR BAMB"/>
    <property type="match status" value="1"/>
</dbReference>
<dbReference type="Proteomes" id="UP000052138">
    <property type="component" value="Unassembled WGS sequence"/>
</dbReference>
<keyword evidence="3" id="KW-0732">Signal</keyword>
<dbReference type="AlphaFoldDB" id="A0A0R2X3T2"/>
<dbReference type="SUPFAM" id="SSF46626">
    <property type="entry name" value="Cytochrome c"/>
    <property type="match status" value="1"/>
</dbReference>
<feature type="transmembrane region" description="Helical" evidence="6">
    <location>
        <begin position="12"/>
        <end position="31"/>
    </location>
</feature>
<comment type="similarity">
    <text evidence="2">Belongs to the bacterial PQQ dehydrogenase family.</text>
</comment>
<keyword evidence="6" id="KW-1133">Transmembrane helix</keyword>
<protein>
    <recommendedName>
        <fullName evidence="7">Pyrrolo-quinoline quinone repeat domain-containing protein</fullName>
    </recommendedName>
</protein>
<dbReference type="Pfam" id="PF01011">
    <property type="entry name" value="PQQ"/>
    <property type="match status" value="1"/>
</dbReference>
<dbReference type="Gene3D" id="2.140.10.10">
    <property type="entry name" value="Quinoprotein alcohol dehydrogenase-like superfamily"/>
    <property type="match status" value="2"/>
</dbReference>
<keyword evidence="4" id="KW-0560">Oxidoreductase</keyword>
<feature type="compositionally biased region" description="Polar residues" evidence="5">
    <location>
        <begin position="353"/>
        <end position="364"/>
    </location>
</feature>
<dbReference type="EMBL" id="LIDJ01000008">
    <property type="protein sequence ID" value="KRP30642.1"/>
    <property type="molecule type" value="Genomic_DNA"/>
</dbReference>
<name>A0A0R2X3T2_9GAMM</name>
<proteinExistence type="inferred from homology"/>
<accession>A0A0R2X3T2</accession>
<evidence type="ECO:0000256" key="1">
    <source>
        <dbReference type="ARBA" id="ARBA00001931"/>
    </source>
</evidence>